<feature type="transmembrane region" description="Helical" evidence="8">
    <location>
        <begin position="223"/>
        <end position="246"/>
    </location>
</feature>
<keyword evidence="3" id="KW-0813">Transport</keyword>
<feature type="transmembrane region" description="Helical" evidence="8">
    <location>
        <begin position="49"/>
        <end position="70"/>
    </location>
</feature>
<dbReference type="SUPFAM" id="SSF103473">
    <property type="entry name" value="MFS general substrate transporter"/>
    <property type="match status" value="1"/>
</dbReference>
<dbReference type="InterPro" id="IPR004638">
    <property type="entry name" value="EmrB-like"/>
</dbReference>
<evidence type="ECO:0000256" key="7">
    <source>
        <dbReference type="ARBA" id="ARBA00023136"/>
    </source>
</evidence>
<accession>A0A8J3QSI2</accession>
<evidence type="ECO:0000313" key="10">
    <source>
        <dbReference type="EMBL" id="GIH14945.1"/>
    </source>
</evidence>
<evidence type="ECO:0000256" key="3">
    <source>
        <dbReference type="ARBA" id="ARBA00022448"/>
    </source>
</evidence>
<dbReference type="InterPro" id="IPR020846">
    <property type="entry name" value="MFS_dom"/>
</dbReference>
<feature type="transmembrane region" description="Helical" evidence="8">
    <location>
        <begin position="299"/>
        <end position="320"/>
    </location>
</feature>
<dbReference type="InterPro" id="IPR036259">
    <property type="entry name" value="MFS_trans_sf"/>
</dbReference>
<dbReference type="PROSITE" id="PS50850">
    <property type="entry name" value="MFS"/>
    <property type="match status" value="1"/>
</dbReference>
<gene>
    <name evidence="10" type="ORF">Raf01_31170</name>
</gene>
<dbReference type="AlphaFoldDB" id="A0A8J3QSI2"/>
<dbReference type="NCBIfam" id="TIGR00711">
    <property type="entry name" value="efflux_EmrB"/>
    <property type="match status" value="1"/>
</dbReference>
<feature type="domain" description="Major facilitator superfamily (MFS) profile" evidence="9">
    <location>
        <begin position="11"/>
        <end position="464"/>
    </location>
</feature>
<organism evidence="10 11">
    <name type="scientific">Rugosimonospora africana</name>
    <dbReference type="NCBI Taxonomy" id="556532"/>
    <lineage>
        <taxon>Bacteria</taxon>
        <taxon>Bacillati</taxon>
        <taxon>Actinomycetota</taxon>
        <taxon>Actinomycetes</taxon>
        <taxon>Micromonosporales</taxon>
        <taxon>Micromonosporaceae</taxon>
        <taxon>Rugosimonospora</taxon>
    </lineage>
</organism>
<dbReference type="RefSeq" id="WP_203918593.1">
    <property type="nucleotide sequence ID" value="NZ_BONZ01000030.1"/>
</dbReference>
<feature type="transmembrane region" description="Helical" evidence="8">
    <location>
        <begin position="140"/>
        <end position="159"/>
    </location>
</feature>
<evidence type="ECO:0000256" key="4">
    <source>
        <dbReference type="ARBA" id="ARBA00022475"/>
    </source>
</evidence>
<dbReference type="PANTHER" id="PTHR42718">
    <property type="entry name" value="MAJOR FACILITATOR SUPERFAMILY MULTIDRUG TRANSPORTER MFSC"/>
    <property type="match status" value="1"/>
</dbReference>
<evidence type="ECO:0000256" key="2">
    <source>
        <dbReference type="ARBA" id="ARBA00008537"/>
    </source>
</evidence>
<comment type="caution">
    <text evidence="10">The sequence shown here is derived from an EMBL/GenBank/DDBJ whole genome shotgun (WGS) entry which is preliminary data.</text>
</comment>
<reference evidence="10" key="1">
    <citation type="submission" date="2021-01" db="EMBL/GenBank/DDBJ databases">
        <title>Whole genome shotgun sequence of Rugosimonospora africana NBRC 104875.</title>
        <authorList>
            <person name="Komaki H."/>
            <person name="Tamura T."/>
        </authorList>
    </citation>
    <scope>NUCLEOTIDE SEQUENCE</scope>
    <source>
        <strain evidence="10">NBRC 104875</strain>
    </source>
</reference>
<dbReference type="Pfam" id="PF07690">
    <property type="entry name" value="MFS_1"/>
    <property type="match status" value="1"/>
</dbReference>
<evidence type="ECO:0000256" key="8">
    <source>
        <dbReference type="SAM" id="Phobius"/>
    </source>
</evidence>
<dbReference type="InterPro" id="IPR011701">
    <property type="entry name" value="MFS"/>
</dbReference>
<evidence type="ECO:0000313" key="11">
    <source>
        <dbReference type="Proteomes" id="UP000642748"/>
    </source>
</evidence>
<dbReference type="GO" id="GO:0022857">
    <property type="term" value="F:transmembrane transporter activity"/>
    <property type="evidence" value="ECO:0007669"/>
    <property type="project" value="InterPro"/>
</dbReference>
<comment type="similarity">
    <text evidence="2">Belongs to the major facilitator superfamily. EmrB family.</text>
</comment>
<evidence type="ECO:0000259" key="9">
    <source>
        <dbReference type="PROSITE" id="PS50850"/>
    </source>
</evidence>
<keyword evidence="6 8" id="KW-1133">Transmembrane helix</keyword>
<dbReference type="PANTHER" id="PTHR42718:SF9">
    <property type="entry name" value="MAJOR FACILITATOR SUPERFAMILY MULTIDRUG TRANSPORTER MFSC"/>
    <property type="match status" value="1"/>
</dbReference>
<feature type="transmembrane region" description="Helical" evidence="8">
    <location>
        <begin position="266"/>
        <end position="287"/>
    </location>
</feature>
<feature type="transmembrane region" description="Helical" evidence="8">
    <location>
        <begin position="393"/>
        <end position="422"/>
    </location>
</feature>
<feature type="transmembrane region" description="Helical" evidence="8">
    <location>
        <begin position="165"/>
        <end position="185"/>
    </location>
</feature>
<dbReference type="Proteomes" id="UP000642748">
    <property type="component" value="Unassembled WGS sequence"/>
</dbReference>
<keyword evidence="4" id="KW-1003">Cell membrane</keyword>
<evidence type="ECO:0000256" key="1">
    <source>
        <dbReference type="ARBA" id="ARBA00004651"/>
    </source>
</evidence>
<feature type="transmembrane region" description="Helical" evidence="8">
    <location>
        <begin position="197"/>
        <end position="217"/>
    </location>
</feature>
<dbReference type="Gene3D" id="1.20.1720.10">
    <property type="entry name" value="Multidrug resistance protein D"/>
    <property type="match status" value="1"/>
</dbReference>
<dbReference type="EMBL" id="BONZ01000030">
    <property type="protein sequence ID" value="GIH14945.1"/>
    <property type="molecule type" value="Genomic_DNA"/>
</dbReference>
<feature type="transmembrane region" description="Helical" evidence="8">
    <location>
        <begin position="77"/>
        <end position="103"/>
    </location>
</feature>
<feature type="transmembrane region" description="Helical" evidence="8">
    <location>
        <begin position="109"/>
        <end position="128"/>
    </location>
</feature>
<proteinExistence type="inferred from homology"/>
<evidence type="ECO:0000256" key="6">
    <source>
        <dbReference type="ARBA" id="ARBA00022989"/>
    </source>
</evidence>
<dbReference type="GO" id="GO:0005886">
    <property type="term" value="C:plasma membrane"/>
    <property type="evidence" value="ECO:0007669"/>
    <property type="project" value="UniProtKB-SubCell"/>
</dbReference>
<feature type="transmembrane region" description="Helical" evidence="8">
    <location>
        <begin position="442"/>
        <end position="459"/>
    </location>
</feature>
<feature type="transmembrane region" description="Helical" evidence="8">
    <location>
        <begin position="12"/>
        <end position="37"/>
    </location>
</feature>
<feature type="transmembrane region" description="Helical" evidence="8">
    <location>
        <begin position="327"/>
        <end position="347"/>
    </location>
</feature>
<keyword evidence="7 8" id="KW-0472">Membrane</keyword>
<feature type="transmembrane region" description="Helical" evidence="8">
    <location>
        <begin position="353"/>
        <end position="372"/>
    </location>
</feature>
<keyword evidence="11" id="KW-1185">Reference proteome</keyword>
<name>A0A8J3QSI2_9ACTN</name>
<comment type="subcellular location">
    <subcellularLocation>
        <location evidence="1">Cell membrane</location>
        <topology evidence="1">Multi-pass membrane protein</topology>
    </subcellularLocation>
</comment>
<protein>
    <submittedName>
        <fullName evidence="10">MFS transporter</fullName>
    </submittedName>
</protein>
<sequence>MTRLTGPELRAGIVLSFGGLVAVLDATIVAVALPNLMAAFDASLIDAQWIITAYTLAMVATMPLAAGLAARWGARRVYLVALAGFAVASAAGGAAGGLGWLIAARAVQGLAGGLMTPLGMAIGFGAVAPERRGRMMAITGLPMLVGPILGPVLGALLLGAGSWRALFYVTVPLALLGAAGTLAWLPADPARRSRADLDLAGAVLLVPGIVAVAYSISAEDAAAAVRIAIAAAGAVLVVVFSVRALAHPEPLLRIRLLGNPTFGRGAAVLALFAAPYFGTALLLPTYVQVLRADSTSVTAALMVPAAVGMGLSLQAAARLLERLGPRSVVATGLGLAVASGLATALILRPDTPYALLGALALLQGAGVGAVIMPTMSGSSRDLDGPDLASGSALLSLVSTISNGIGTVAFSTLFSALTVALTGGDALGASAADTATAVDAQRLTRLAAVAVMSIALVVRLRSPRRRTATMEPVQEAAATSGRES</sequence>
<keyword evidence="5 8" id="KW-0812">Transmembrane</keyword>
<evidence type="ECO:0000256" key="5">
    <source>
        <dbReference type="ARBA" id="ARBA00022692"/>
    </source>
</evidence>
<dbReference type="Gene3D" id="1.20.1250.20">
    <property type="entry name" value="MFS general substrate transporter like domains"/>
    <property type="match status" value="1"/>
</dbReference>